<feature type="signal peptide" evidence="2">
    <location>
        <begin position="1"/>
        <end position="20"/>
    </location>
</feature>
<gene>
    <name evidence="3" type="ORF">SAMN05444354_101188</name>
</gene>
<reference evidence="4" key="1">
    <citation type="submission" date="2016-10" db="EMBL/GenBank/DDBJ databases">
        <authorList>
            <person name="Varghese N."/>
            <person name="Submissions S."/>
        </authorList>
    </citation>
    <scope>NUCLEOTIDE SEQUENCE [LARGE SCALE GENOMIC DNA]</scope>
    <source>
        <strain evidence="4">DSM 17044</strain>
    </source>
</reference>
<organism evidence="3 4">
    <name type="scientific">Stigmatella aurantiaca</name>
    <dbReference type="NCBI Taxonomy" id="41"/>
    <lineage>
        <taxon>Bacteria</taxon>
        <taxon>Pseudomonadati</taxon>
        <taxon>Myxococcota</taxon>
        <taxon>Myxococcia</taxon>
        <taxon>Myxococcales</taxon>
        <taxon>Cystobacterineae</taxon>
        <taxon>Archangiaceae</taxon>
        <taxon>Stigmatella</taxon>
    </lineage>
</organism>
<evidence type="ECO:0000313" key="3">
    <source>
        <dbReference type="EMBL" id="SEK28526.1"/>
    </source>
</evidence>
<dbReference type="Proteomes" id="UP000182719">
    <property type="component" value="Unassembled WGS sequence"/>
</dbReference>
<dbReference type="AlphaFoldDB" id="A0A1H7FQZ3"/>
<protein>
    <recommendedName>
        <fullName evidence="5">Lipoprotein</fullName>
    </recommendedName>
</protein>
<dbReference type="EMBL" id="FOAP01000001">
    <property type="protein sequence ID" value="SEK28526.1"/>
    <property type="molecule type" value="Genomic_DNA"/>
</dbReference>
<feature type="region of interest" description="Disordered" evidence="1">
    <location>
        <begin position="24"/>
        <end position="70"/>
    </location>
</feature>
<evidence type="ECO:0000313" key="4">
    <source>
        <dbReference type="Proteomes" id="UP000182719"/>
    </source>
</evidence>
<proteinExistence type="predicted"/>
<keyword evidence="4" id="KW-1185">Reference proteome</keyword>
<evidence type="ECO:0000256" key="1">
    <source>
        <dbReference type="SAM" id="MobiDB-lite"/>
    </source>
</evidence>
<sequence length="414" mass="43227">MDRKRWWWGKVLGLVLCVQAVGCSSDEPAPTGPPDAEEAPSAPPTPPQAQVPVPPSPPEDPAPASACEGLLPEQLGPSRSIVVDALSPYAECGGGTSDGAGFLALMNFGTHGVPSWDVVSGEGAVTGNWVGGGEGAANPMPQAQGFLVYRLTLWGGVLKAFSSLGEQLNYEELTDRYDDYPSVAADPQGGALAAVWKTRPGNLQVLTYQFFDAVGVPLGAPTELGALPLDENRDVVAGVDTKGRALLLWPEPGGSNWTGQWLSRQGGALTQTFTFPAPAVSASFWRLEPLAGGGLALRGGEQWVARFPSGEAVAQPAPAWLASHPGSRLALIRNQQANVLASAPTMSGAGCQQSLLVFASDGTACGELVFPPDGSNCSPRSLDVGRDGTVIQKLELSAQATPQCSWRWWPGLLR</sequence>
<dbReference type="RefSeq" id="WP_075004490.1">
    <property type="nucleotide sequence ID" value="NZ_FOAP01000001.1"/>
</dbReference>
<dbReference type="OrthoDB" id="5509702at2"/>
<evidence type="ECO:0008006" key="5">
    <source>
        <dbReference type="Google" id="ProtNLM"/>
    </source>
</evidence>
<feature type="chain" id="PRO_5010329168" description="Lipoprotein" evidence="2">
    <location>
        <begin position="21"/>
        <end position="414"/>
    </location>
</feature>
<evidence type="ECO:0000256" key="2">
    <source>
        <dbReference type="SAM" id="SignalP"/>
    </source>
</evidence>
<keyword evidence="2" id="KW-0732">Signal</keyword>
<accession>A0A1H7FQZ3</accession>
<name>A0A1H7FQZ3_STIAU</name>
<feature type="compositionally biased region" description="Pro residues" evidence="1">
    <location>
        <begin position="41"/>
        <end position="61"/>
    </location>
</feature>